<dbReference type="AlphaFoldDB" id="A0A182THV6"/>
<name>A0A182THV6_9DIPT</name>
<sequence>MANGTVASPIAKEIIKSSTPANGIHPCAAPGSGDSTSVVVSSSVKYTAHIANPMTDPAVEASSNGRRPARSTRKVGNITDPSCTRASTIDSSAAVSGNANREKIVCEYPRIALMPVSCIPNESSSMITRLFLFVDYGVSGIQKNSTTNPTGRESEIHANARNPTYGPTEYSNRKASLAITVTSTPVDPRTALEDISPR</sequence>
<evidence type="ECO:0000313" key="3">
    <source>
        <dbReference type="Proteomes" id="UP000075902"/>
    </source>
</evidence>
<organism evidence="2 3">
    <name type="scientific">Anopheles melas</name>
    <dbReference type="NCBI Taxonomy" id="34690"/>
    <lineage>
        <taxon>Eukaryota</taxon>
        <taxon>Metazoa</taxon>
        <taxon>Ecdysozoa</taxon>
        <taxon>Arthropoda</taxon>
        <taxon>Hexapoda</taxon>
        <taxon>Insecta</taxon>
        <taxon>Pterygota</taxon>
        <taxon>Neoptera</taxon>
        <taxon>Endopterygota</taxon>
        <taxon>Diptera</taxon>
        <taxon>Nematocera</taxon>
        <taxon>Culicoidea</taxon>
        <taxon>Culicidae</taxon>
        <taxon>Anophelinae</taxon>
        <taxon>Anopheles</taxon>
    </lineage>
</organism>
<proteinExistence type="predicted"/>
<evidence type="ECO:0000256" key="1">
    <source>
        <dbReference type="SAM" id="MobiDB-lite"/>
    </source>
</evidence>
<evidence type="ECO:0000313" key="2">
    <source>
        <dbReference type="EnsemblMetazoa" id="AMEC002585-PA"/>
    </source>
</evidence>
<accession>A0A182THV6</accession>
<dbReference type="Proteomes" id="UP000075902">
    <property type="component" value="Unassembled WGS sequence"/>
</dbReference>
<dbReference type="VEuPathDB" id="VectorBase:AMEC002585"/>
<reference evidence="3" key="1">
    <citation type="submission" date="2014-01" db="EMBL/GenBank/DDBJ databases">
        <title>The Genome Sequence of Anopheles melas CM1001059_A (V2).</title>
        <authorList>
            <consortium name="The Broad Institute Genomics Platform"/>
            <person name="Neafsey D.E."/>
            <person name="Besansky N."/>
            <person name="Howell P."/>
            <person name="Walton C."/>
            <person name="Young S.K."/>
            <person name="Zeng Q."/>
            <person name="Gargeya S."/>
            <person name="Fitzgerald M."/>
            <person name="Haas B."/>
            <person name="Abouelleil A."/>
            <person name="Allen A.W."/>
            <person name="Alvarado L."/>
            <person name="Arachchi H.M."/>
            <person name="Berlin A.M."/>
            <person name="Chapman S.B."/>
            <person name="Gainer-Dewar J."/>
            <person name="Goldberg J."/>
            <person name="Griggs A."/>
            <person name="Gujja S."/>
            <person name="Hansen M."/>
            <person name="Howarth C."/>
            <person name="Imamovic A."/>
            <person name="Ireland A."/>
            <person name="Larimer J."/>
            <person name="McCowan C."/>
            <person name="Murphy C."/>
            <person name="Pearson M."/>
            <person name="Poon T.W."/>
            <person name="Priest M."/>
            <person name="Roberts A."/>
            <person name="Saif S."/>
            <person name="Shea T."/>
            <person name="Sisk P."/>
            <person name="Sykes S."/>
            <person name="Wortman J."/>
            <person name="Nusbaum C."/>
            <person name="Birren B."/>
        </authorList>
    </citation>
    <scope>NUCLEOTIDE SEQUENCE [LARGE SCALE GENOMIC DNA]</scope>
    <source>
        <strain evidence="3">CM1001059</strain>
    </source>
</reference>
<feature type="region of interest" description="Disordered" evidence="1">
    <location>
        <begin position="56"/>
        <end position="81"/>
    </location>
</feature>
<dbReference type="EnsemblMetazoa" id="AMEC002585-RA">
    <property type="protein sequence ID" value="AMEC002585-PA"/>
    <property type="gene ID" value="AMEC002585"/>
</dbReference>
<feature type="region of interest" description="Disordered" evidence="1">
    <location>
        <begin position="144"/>
        <end position="168"/>
    </location>
</feature>
<reference evidence="2" key="2">
    <citation type="submission" date="2020-05" db="UniProtKB">
        <authorList>
            <consortium name="EnsemblMetazoa"/>
        </authorList>
    </citation>
    <scope>IDENTIFICATION</scope>
    <source>
        <strain evidence="2">CM1001059</strain>
    </source>
</reference>
<keyword evidence="3" id="KW-1185">Reference proteome</keyword>
<protein>
    <submittedName>
        <fullName evidence="2">Uncharacterized protein</fullName>
    </submittedName>
</protein>